<evidence type="ECO:0000313" key="1">
    <source>
        <dbReference type="EMBL" id="QQU45605.1"/>
    </source>
</evidence>
<organism evidence="1 2">
    <name type="scientific">Yersinia enterocolitica</name>
    <dbReference type="NCBI Taxonomy" id="630"/>
    <lineage>
        <taxon>Bacteria</taxon>
        <taxon>Pseudomonadati</taxon>
        <taxon>Pseudomonadota</taxon>
        <taxon>Gammaproteobacteria</taxon>
        <taxon>Enterobacterales</taxon>
        <taxon>Yersiniaceae</taxon>
        <taxon>Yersinia</taxon>
    </lineage>
</organism>
<reference evidence="1 2" key="1">
    <citation type="submission" date="2021-01" db="EMBL/GenBank/DDBJ databases">
        <title>FDA dAtabase for Regulatory Grade micrObial Sequences (FDA-ARGOS): Supporting development and validation of Infectious Disease Dx tests.</title>
        <authorList>
            <person name="Blissenbach B."/>
            <person name="Krut O."/>
            <person name="Tallon L."/>
            <person name="Sadzewicz L."/>
            <person name="Zhao X."/>
            <person name="Boylan J."/>
            <person name="Ott S."/>
            <person name="Bowen H."/>
            <person name="Vavikolanu K."/>
            <person name="Mehta A."/>
            <person name="Aluvathingal J."/>
            <person name="Nadendla S."/>
            <person name="Yan Y."/>
            <person name="Sichtig H."/>
        </authorList>
    </citation>
    <scope>NUCLEOTIDE SEQUENCE [LARGE SCALE GENOMIC DNA]</scope>
    <source>
        <strain evidence="1 2">FDAARGOS_1082</strain>
    </source>
</reference>
<dbReference type="RefSeq" id="WP_050124276.1">
    <property type="nucleotide sequence ID" value="NZ_CGHW01000015.1"/>
</dbReference>
<accession>A0A7T9XR48</accession>
<dbReference type="Proteomes" id="UP000595309">
    <property type="component" value="Chromosome"/>
</dbReference>
<proteinExistence type="predicted"/>
<protein>
    <submittedName>
        <fullName evidence="1">Uncharacterized protein</fullName>
    </submittedName>
</protein>
<evidence type="ECO:0000313" key="2">
    <source>
        <dbReference type="Proteomes" id="UP000595309"/>
    </source>
</evidence>
<name>A0A7T9XR48_YEREN</name>
<dbReference type="EMBL" id="CP068146">
    <property type="protein sequence ID" value="QQU45605.1"/>
    <property type="molecule type" value="Genomic_DNA"/>
</dbReference>
<dbReference type="AlphaFoldDB" id="A0A7T9XR48"/>
<sequence length="68" mass="7933">MTETALHRTRLHTLRYKVFSVLIFYKTPRQPAPWQGICGNSPTEKIEKNFSIFQFLDLGEDRGKILGH</sequence>
<gene>
    <name evidence="1" type="ORF">I6I39_11300</name>
</gene>